<keyword evidence="6 8" id="KW-0472">Membrane</keyword>
<dbReference type="InterPro" id="IPR034746">
    <property type="entry name" value="POTRA"/>
</dbReference>
<dbReference type="PANTHER" id="PTHR12815">
    <property type="entry name" value="SORTING AND ASSEMBLY MACHINERY SAMM50 PROTEIN FAMILY MEMBER"/>
    <property type="match status" value="1"/>
</dbReference>
<evidence type="ECO:0000256" key="7">
    <source>
        <dbReference type="ARBA" id="ARBA00023237"/>
    </source>
</evidence>
<evidence type="ECO:0000256" key="5">
    <source>
        <dbReference type="ARBA" id="ARBA00022737"/>
    </source>
</evidence>
<comment type="function">
    <text evidence="8">Part of the outer membrane protein assembly complex, which is involved in assembly and insertion of beta-barrel proteins into the outer membrane.</text>
</comment>
<dbReference type="Gene3D" id="3.10.20.310">
    <property type="entry name" value="membrane protein fhac"/>
    <property type="match status" value="5"/>
</dbReference>
<comment type="subcellular location">
    <subcellularLocation>
        <location evidence="8">Cell outer membrane</location>
    </subcellularLocation>
    <subcellularLocation>
        <location evidence="1">Membrane</location>
    </subcellularLocation>
</comment>
<dbReference type="Pfam" id="PF01103">
    <property type="entry name" value="Omp85"/>
    <property type="match status" value="1"/>
</dbReference>
<accession>A0ABS1E182</accession>
<keyword evidence="5 8" id="KW-0677">Repeat</keyword>
<evidence type="ECO:0000256" key="9">
    <source>
        <dbReference type="NCBIfam" id="TIGR03303"/>
    </source>
</evidence>
<comment type="caution">
    <text evidence="11">The sequence shown here is derived from an EMBL/GenBank/DDBJ whole genome shotgun (WGS) entry which is preliminary data.</text>
</comment>
<protein>
    <recommendedName>
        <fullName evidence="8 9">Outer membrane protein assembly factor BamA</fullName>
    </recommendedName>
</protein>
<dbReference type="Pfam" id="PF07244">
    <property type="entry name" value="POTRA"/>
    <property type="match status" value="4"/>
</dbReference>
<proteinExistence type="inferred from homology"/>
<sequence length="783" mass="87757" precursor="true">MIRRAAACAAALAAVAAAGPAAAQGFEVERIRVEGLERIAEGTVFNYLPIEPGETVGSEEIAEAIRELYDSGFFRDIELQREAGTLIVELQERPSIARLEFEGNEQIGTDKLRQALEGVGLAEGQIFNRAQLSQIERELRRQYFAQGKYDVSVESTVSPLERNRVAIRIDIEEGPVAEIREIHLVGNEVFSDSRLRGVFELRSRRWWAPWSSRHRYSRDRLANDLESLRSYYLDRGYLNFSVTSTNVSISPDRRDVYITVNVAEGEQYTVDAVDVRGDLVVPPEELRALIEVEPGELYARNRVNAGSQAIRERLAEEGYAFSNVRVRRQVDERAKTVKLTYQVAPGERVYVRQINITGNQRTQDAVIRRELRQLEGAPLSSEALERSRTRLNRLGFFSTVNIETPRVPGEDDRVDVNVSVQERMTGQLQAGIGYGDVQGFLVNFSISQDNLVGTGDRLSLTVNNSEVNTVYDVSYTDRYHSLEGVSQTLSAGYRETRARQADLADYDLDAAYGAVEYSVPVTEVDRLAARLRFEQLTIRERSGTPARIEAFIDEEGERFDTLQPRLSWRRDTRDRGVFPTSGARQSLSLEGTLPGADQEFYKLSYRHQRYWPLPWLGERTSLSLEGELAYGGGFGDTEQLPFFENYYAGGVRTVRGYRGNYLGPRDANDGGQPMGGNAQVLASAQLLIPPTPEAQSVRLGPFIDAGQVYDTEIDYAEFAERFGEEPVPKGLDRIDLGELRVAAGVSLIWMSPVGPLTFSLAEPLNETARDQTETFQFSLGAQF</sequence>
<dbReference type="InterPro" id="IPR010827">
    <property type="entry name" value="BamA/TamA_POTRA"/>
</dbReference>
<dbReference type="NCBIfam" id="TIGR03303">
    <property type="entry name" value="OM_YaeT"/>
    <property type="match status" value="1"/>
</dbReference>
<feature type="domain" description="POTRA" evidence="10">
    <location>
        <begin position="349"/>
        <end position="423"/>
    </location>
</feature>
<dbReference type="EMBL" id="NRSH01000003">
    <property type="protein sequence ID" value="MBK1725535.1"/>
    <property type="molecule type" value="Genomic_DNA"/>
</dbReference>
<evidence type="ECO:0000256" key="3">
    <source>
        <dbReference type="ARBA" id="ARBA00022692"/>
    </source>
</evidence>
<dbReference type="InterPro" id="IPR023707">
    <property type="entry name" value="OM_assembly_BamA"/>
</dbReference>
<dbReference type="HAMAP" id="MF_01430">
    <property type="entry name" value="OM_assembly_BamA"/>
    <property type="match status" value="1"/>
</dbReference>
<keyword evidence="7 8" id="KW-0998">Cell outer membrane</keyword>
<evidence type="ECO:0000256" key="1">
    <source>
        <dbReference type="ARBA" id="ARBA00004370"/>
    </source>
</evidence>
<dbReference type="PANTHER" id="PTHR12815:SF23">
    <property type="entry name" value="OUTER MEMBRANE PROTEIN ASSEMBLY FACTOR BAMA"/>
    <property type="match status" value="1"/>
</dbReference>
<organism evidence="11 12">
    <name type="scientific">Halorhodospira neutriphila</name>
    <dbReference type="NCBI Taxonomy" id="168379"/>
    <lineage>
        <taxon>Bacteria</taxon>
        <taxon>Pseudomonadati</taxon>
        <taxon>Pseudomonadota</taxon>
        <taxon>Gammaproteobacteria</taxon>
        <taxon>Chromatiales</taxon>
        <taxon>Ectothiorhodospiraceae</taxon>
        <taxon>Halorhodospira</taxon>
    </lineage>
</organism>
<dbReference type="InterPro" id="IPR039910">
    <property type="entry name" value="D15-like"/>
</dbReference>
<evidence type="ECO:0000259" key="10">
    <source>
        <dbReference type="PROSITE" id="PS51779"/>
    </source>
</evidence>
<evidence type="ECO:0000256" key="2">
    <source>
        <dbReference type="ARBA" id="ARBA00022452"/>
    </source>
</evidence>
<name>A0ABS1E182_9GAMM</name>
<evidence type="ECO:0000256" key="8">
    <source>
        <dbReference type="HAMAP-Rule" id="MF_01430"/>
    </source>
</evidence>
<keyword evidence="2 8" id="KW-1134">Transmembrane beta strand</keyword>
<feature type="chain" id="PRO_5044941856" description="Outer membrane protein assembly factor BamA" evidence="8">
    <location>
        <begin position="24"/>
        <end position="783"/>
    </location>
</feature>
<evidence type="ECO:0000256" key="6">
    <source>
        <dbReference type="ARBA" id="ARBA00023136"/>
    </source>
</evidence>
<feature type="domain" description="POTRA" evidence="10">
    <location>
        <begin position="94"/>
        <end position="174"/>
    </location>
</feature>
<feature type="domain" description="POTRA" evidence="10">
    <location>
        <begin position="268"/>
        <end position="346"/>
    </location>
</feature>
<dbReference type="PIRSF" id="PIRSF006076">
    <property type="entry name" value="OM_assembly_OMP85"/>
    <property type="match status" value="1"/>
</dbReference>
<evidence type="ECO:0000313" key="12">
    <source>
        <dbReference type="Proteomes" id="UP000738126"/>
    </source>
</evidence>
<dbReference type="RefSeq" id="WP_200255747.1">
    <property type="nucleotide sequence ID" value="NZ_NRSH01000003.1"/>
</dbReference>
<dbReference type="Proteomes" id="UP000738126">
    <property type="component" value="Unassembled WGS sequence"/>
</dbReference>
<keyword evidence="4 8" id="KW-0732">Signal</keyword>
<evidence type="ECO:0000313" key="11">
    <source>
        <dbReference type="EMBL" id="MBK1725535.1"/>
    </source>
</evidence>
<comment type="similarity">
    <text evidence="8">Belongs to the BamA family.</text>
</comment>
<dbReference type="Gene3D" id="2.40.160.50">
    <property type="entry name" value="membrane protein fhac: a member of the omp85/tpsb transporter family"/>
    <property type="match status" value="1"/>
</dbReference>
<feature type="domain" description="POTRA" evidence="10">
    <location>
        <begin position="26"/>
        <end position="93"/>
    </location>
</feature>
<dbReference type="PROSITE" id="PS51779">
    <property type="entry name" value="POTRA"/>
    <property type="match status" value="5"/>
</dbReference>
<feature type="signal peptide" evidence="8">
    <location>
        <begin position="1"/>
        <end position="23"/>
    </location>
</feature>
<keyword evidence="3 8" id="KW-0812">Transmembrane</keyword>
<keyword evidence="12" id="KW-1185">Reference proteome</keyword>
<comment type="subunit">
    <text evidence="8">Part of the Bam complex.</text>
</comment>
<feature type="domain" description="POTRA" evidence="10">
    <location>
        <begin position="177"/>
        <end position="265"/>
    </location>
</feature>
<reference evidence="11 12" key="1">
    <citation type="journal article" date="2020" name="Microorganisms">
        <title>Osmotic Adaptation and Compatible Solute Biosynthesis of Phototrophic Bacteria as Revealed from Genome Analyses.</title>
        <authorList>
            <person name="Imhoff J.F."/>
            <person name="Rahn T."/>
            <person name="Kunzel S."/>
            <person name="Keller A."/>
            <person name="Neulinger S.C."/>
        </authorList>
    </citation>
    <scope>NUCLEOTIDE SEQUENCE [LARGE SCALE GENOMIC DNA]</scope>
    <source>
        <strain evidence="11 12">DSM 15116</strain>
    </source>
</reference>
<evidence type="ECO:0000256" key="4">
    <source>
        <dbReference type="ARBA" id="ARBA00022729"/>
    </source>
</evidence>
<dbReference type="InterPro" id="IPR000184">
    <property type="entry name" value="Bac_surfAg_D15"/>
</dbReference>
<gene>
    <name evidence="8 11" type="primary">bamA</name>
    <name evidence="11" type="ORF">CKO13_00525</name>
</gene>